<dbReference type="AlphaFoldDB" id="A0A552U7C8"/>
<reference evidence="2 3" key="1">
    <citation type="submission" date="2019-07" db="EMBL/GenBank/DDBJ databases">
        <title>Novel species isolated from glacier.</title>
        <authorList>
            <person name="Liu Q."/>
            <person name="Xin Y.-H."/>
        </authorList>
    </citation>
    <scope>NUCLEOTIDE SEQUENCE [LARGE SCALE GENOMIC DNA]</scope>
    <source>
        <strain evidence="2 3">LB1R16</strain>
    </source>
</reference>
<dbReference type="OrthoDB" id="7450905at2"/>
<keyword evidence="1" id="KW-0732">Signal</keyword>
<sequence>MFATNDFARNVVGAAGAALLAGACLFAATAPAQASPVAVSKTVSYADLNLAQPEGRATLHARIKSAAREVCAINRSDLKARLDETRCIRTAIADATRS</sequence>
<dbReference type="Proteomes" id="UP000317894">
    <property type="component" value="Unassembled WGS sequence"/>
</dbReference>
<accession>A0A552U7C8</accession>
<keyword evidence="3" id="KW-1185">Reference proteome</keyword>
<dbReference type="EMBL" id="VJWA01000002">
    <property type="protein sequence ID" value="TRW14124.1"/>
    <property type="molecule type" value="Genomic_DNA"/>
</dbReference>
<gene>
    <name evidence="2" type="ORF">FMM06_10365</name>
</gene>
<feature type="chain" id="PRO_5022119036" evidence="1">
    <location>
        <begin position="35"/>
        <end position="98"/>
    </location>
</feature>
<proteinExistence type="predicted"/>
<feature type="signal peptide" evidence="1">
    <location>
        <begin position="1"/>
        <end position="34"/>
    </location>
</feature>
<evidence type="ECO:0000313" key="3">
    <source>
        <dbReference type="Proteomes" id="UP000317894"/>
    </source>
</evidence>
<evidence type="ECO:0000313" key="2">
    <source>
        <dbReference type="EMBL" id="TRW14124.1"/>
    </source>
</evidence>
<organism evidence="2 3">
    <name type="scientific">Glacieibacterium frigidum</name>
    <dbReference type="NCBI Taxonomy" id="2593303"/>
    <lineage>
        <taxon>Bacteria</taxon>
        <taxon>Pseudomonadati</taxon>
        <taxon>Pseudomonadota</taxon>
        <taxon>Alphaproteobacteria</taxon>
        <taxon>Sphingomonadales</taxon>
        <taxon>Sphingosinicellaceae</taxon>
        <taxon>Glacieibacterium</taxon>
    </lineage>
</organism>
<name>A0A552U7C8_9SPHN</name>
<dbReference type="RefSeq" id="WP_144237330.1">
    <property type="nucleotide sequence ID" value="NZ_VJWA01000002.1"/>
</dbReference>
<evidence type="ECO:0000256" key="1">
    <source>
        <dbReference type="SAM" id="SignalP"/>
    </source>
</evidence>
<dbReference type="NCBIfam" id="TIGR04433">
    <property type="entry name" value="UrcA_uranyl"/>
    <property type="match status" value="1"/>
</dbReference>
<comment type="caution">
    <text evidence="2">The sequence shown here is derived from an EMBL/GenBank/DDBJ whole genome shotgun (WGS) entry which is preliminary data.</text>
</comment>
<dbReference type="InterPro" id="IPR030972">
    <property type="entry name" value="UrcA_uranyl"/>
</dbReference>
<protein>
    <submittedName>
        <fullName evidence="2">UrcA family protein</fullName>
    </submittedName>
</protein>